<keyword evidence="2" id="KW-1185">Reference proteome</keyword>
<accession>A0AAE0ZTQ2</accession>
<evidence type="ECO:0000313" key="1">
    <source>
        <dbReference type="EMBL" id="KAK3775449.1"/>
    </source>
</evidence>
<proteinExistence type="predicted"/>
<dbReference type="EMBL" id="JAWDGP010003317">
    <property type="protein sequence ID" value="KAK3775449.1"/>
    <property type="molecule type" value="Genomic_DNA"/>
</dbReference>
<dbReference type="AlphaFoldDB" id="A0AAE0ZTQ2"/>
<reference evidence="1" key="1">
    <citation type="journal article" date="2023" name="G3 (Bethesda)">
        <title>A reference genome for the long-term kleptoplast-retaining sea slug Elysia crispata morphotype clarki.</title>
        <authorList>
            <person name="Eastman K.E."/>
            <person name="Pendleton A.L."/>
            <person name="Shaikh M.A."/>
            <person name="Suttiyut T."/>
            <person name="Ogas R."/>
            <person name="Tomko P."/>
            <person name="Gavelis G."/>
            <person name="Widhalm J.R."/>
            <person name="Wisecaver J.H."/>
        </authorList>
    </citation>
    <scope>NUCLEOTIDE SEQUENCE</scope>
    <source>
        <strain evidence="1">ECLA1</strain>
    </source>
</reference>
<comment type="caution">
    <text evidence="1">The sequence shown here is derived from an EMBL/GenBank/DDBJ whole genome shotgun (WGS) entry which is preliminary data.</text>
</comment>
<dbReference type="Proteomes" id="UP001283361">
    <property type="component" value="Unassembled WGS sequence"/>
</dbReference>
<gene>
    <name evidence="1" type="ORF">RRG08_015296</name>
</gene>
<organism evidence="1 2">
    <name type="scientific">Elysia crispata</name>
    <name type="common">lettuce slug</name>
    <dbReference type="NCBI Taxonomy" id="231223"/>
    <lineage>
        <taxon>Eukaryota</taxon>
        <taxon>Metazoa</taxon>
        <taxon>Spiralia</taxon>
        <taxon>Lophotrochozoa</taxon>
        <taxon>Mollusca</taxon>
        <taxon>Gastropoda</taxon>
        <taxon>Heterobranchia</taxon>
        <taxon>Euthyneura</taxon>
        <taxon>Panpulmonata</taxon>
        <taxon>Sacoglossa</taxon>
        <taxon>Placobranchoidea</taxon>
        <taxon>Plakobranchidae</taxon>
        <taxon>Elysia</taxon>
    </lineage>
</organism>
<protein>
    <submittedName>
        <fullName evidence="1">Uncharacterized protein</fullName>
    </submittedName>
</protein>
<sequence>MVSPSDEASGPTYSVGDCFGGEKGGLGGNQESLADRCQVWLASCKKFCFVLPQGQGEGQGQTQDSRRFGCKSFRHGWGGQGDTSKGKAAEVKVTVR</sequence>
<evidence type="ECO:0000313" key="2">
    <source>
        <dbReference type="Proteomes" id="UP001283361"/>
    </source>
</evidence>
<name>A0AAE0ZTQ2_9GAST</name>